<evidence type="ECO:0000313" key="2">
    <source>
        <dbReference type="Proteomes" id="UP001597548"/>
    </source>
</evidence>
<dbReference type="InterPro" id="IPR013783">
    <property type="entry name" value="Ig-like_fold"/>
</dbReference>
<dbReference type="EMBL" id="JBHUOS010000014">
    <property type="protein sequence ID" value="MFD2917403.1"/>
    <property type="molecule type" value="Genomic_DNA"/>
</dbReference>
<organism evidence="1 2">
    <name type="scientific">Psychroserpens luteus</name>
    <dbReference type="NCBI Taxonomy" id="1434066"/>
    <lineage>
        <taxon>Bacteria</taxon>
        <taxon>Pseudomonadati</taxon>
        <taxon>Bacteroidota</taxon>
        <taxon>Flavobacteriia</taxon>
        <taxon>Flavobacteriales</taxon>
        <taxon>Flavobacteriaceae</taxon>
        <taxon>Psychroserpens</taxon>
    </lineage>
</organism>
<reference evidence="2" key="1">
    <citation type="journal article" date="2019" name="Int. J. Syst. Evol. Microbiol.">
        <title>The Global Catalogue of Microorganisms (GCM) 10K type strain sequencing project: providing services to taxonomists for standard genome sequencing and annotation.</title>
        <authorList>
            <consortium name="The Broad Institute Genomics Platform"/>
            <consortium name="The Broad Institute Genome Sequencing Center for Infectious Disease"/>
            <person name="Wu L."/>
            <person name="Ma J."/>
        </authorList>
    </citation>
    <scope>NUCLEOTIDE SEQUENCE [LARGE SCALE GENOMIC DNA]</scope>
    <source>
        <strain evidence="2">KCTC 32514</strain>
    </source>
</reference>
<proteinExistence type="predicted"/>
<comment type="caution">
    <text evidence="1">The sequence shown here is derived from an EMBL/GenBank/DDBJ whole genome shotgun (WGS) entry which is preliminary data.</text>
</comment>
<sequence>MSFFVVVMTIVSCSSSDDGSGEGGGNQTTSITLSASANTVFVDNQVTFSVVDDLGNDLTSQATYKVNGSTVSNPYTFNQLGSYDIVASYLSFTSNIATVLVTSQSDLTLLFNFNPATTDQIVTFVVLNNVGVDVTSESTFTLDGNSITSPYQFVNIGTNTVIASYDGLSTSSNIEITRSFTKKALLEDFTGTWCPNCPPAAAAIASATSANENVFGVSYHDGVNGYPDPMEISETSFWSGYYNVTGFPTVYVNGPDTRWNFPNMAQVNGELSELATCGLALDASITGGQLNVEVRVAFNTVPNEAVQLMLYLVEDNITTNSSQAGSSQGANYLHRDVLREVYTNQLGDVIPAGSISLSQDYVRNFTSLTLPTNIDDTSNLKVIAFVRNTYTKTFTDYFGEVHTNSPHYDIYNVQEVEVGSSIDFD</sequence>
<dbReference type="InterPro" id="IPR036249">
    <property type="entry name" value="Thioredoxin-like_sf"/>
</dbReference>
<dbReference type="Pfam" id="PF11551">
    <property type="entry name" value="Omp28"/>
    <property type="match status" value="1"/>
</dbReference>
<protein>
    <submittedName>
        <fullName evidence="1">Omp28-related outer membrane protein</fullName>
    </submittedName>
</protein>
<dbReference type="Gene3D" id="2.60.40.10">
    <property type="entry name" value="Immunoglobulins"/>
    <property type="match status" value="1"/>
</dbReference>
<gene>
    <name evidence="1" type="ORF">ACFS29_17245</name>
</gene>
<accession>A0ABW5ZZE6</accession>
<evidence type="ECO:0000313" key="1">
    <source>
        <dbReference type="EMBL" id="MFD2917403.1"/>
    </source>
</evidence>
<dbReference type="InterPro" id="IPR021615">
    <property type="entry name" value="Omp28"/>
</dbReference>
<dbReference type="RefSeq" id="WP_194508913.1">
    <property type="nucleotide sequence ID" value="NZ_JADILU010000006.1"/>
</dbReference>
<keyword evidence="2" id="KW-1185">Reference proteome</keyword>
<dbReference type="Proteomes" id="UP001597548">
    <property type="component" value="Unassembled WGS sequence"/>
</dbReference>
<name>A0ABW5ZZE6_9FLAO</name>
<dbReference type="Gene3D" id="3.40.30.10">
    <property type="entry name" value="Glutaredoxin"/>
    <property type="match status" value="1"/>
</dbReference>
<dbReference type="SUPFAM" id="SSF52833">
    <property type="entry name" value="Thioredoxin-like"/>
    <property type="match status" value="1"/>
</dbReference>